<proteinExistence type="predicted"/>
<evidence type="ECO:0000313" key="1">
    <source>
        <dbReference type="EMBL" id="MPN31288.1"/>
    </source>
</evidence>
<reference evidence="1" key="1">
    <citation type="submission" date="2019-08" db="EMBL/GenBank/DDBJ databases">
        <authorList>
            <person name="Kucharzyk K."/>
            <person name="Murdoch R.W."/>
            <person name="Higgins S."/>
            <person name="Loffler F."/>
        </authorList>
    </citation>
    <scope>NUCLEOTIDE SEQUENCE</scope>
</reference>
<protein>
    <submittedName>
        <fullName evidence="1">Uncharacterized protein</fullName>
    </submittedName>
</protein>
<accession>A0A645GX33</accession>
<dbReference type="AlphaFoldDB" id="A0A645GX33"/>
<name>A0A645GX33_9ZZZZ</name>
<comment type="caution">
    <text evidence="1">The sequence shown here is derived from an EMBL/GenBank/DDBJ whole genome shotgun (WGS) entry which is preliminary data.</text>
</comment>
<gene>
    <name evidence="1" type="ORF">SDC9_178762</name>
</gene>
<dbReference type="EMBL" id="VSSQ01082768">
    <property type="protein sequence ID" value="MPN31288.1"/>
    <property type="molecule type" value="Genomic_DNA"/>
</dbReference>
<organism evidence="1">
    <name type="scientific">bioreactor metagenome</name>
    <dbReference type="NCBI Taxonomy" id="1076179"/>
    <lineage>
        <taxon>unclassified sequences</taxon>
        <taxon>metagenomes</taxon>
        <taxon>ecological metagenomes</taxon>
    </lineage>
</organism>
<sequence length="66" mass="7268">MVVAQHGLAGRAGQVQVTRLHQADVRTVVLHLQEPADVAQKFDAELRDGDVDRAGELLPDRTGRQR</sequence>